<evidence type="ECO:0000256" key="10">
    <source>
        <dbReference type="HAMAP-Rule" id="MF_00240"/>
    </source>
</evidence>
<feature type="signal peptide" evidence="10">
    <location>
        <begin position="1"/>
        <end position="28"/>
    </location>
</feature>
<evidence type="ECO:0000256" key="7">
    <source>
        <dbReference type="ARBA" id="ARBA00022764"/>
    </source>
</evidence>
<comment type="subcellular location">
    <subcellularLocation>
        <location evidence="1 10">Periplasm</location>
    </subcellularLocation>
</comment>
<sequence length="221" mass="24880" precursor="true">MQLVLNKKTFVTHCLTALLCVMPVSVFADETEKDPAQALSSVLKSYERFSADFEQITRSDQSSESEISKGEMQIERPGKFRWETNTPFPQLIVSDGDNVWIYDPDLEQATRKPVNLEDTNGAALILNGNIEELQEKFDISMPVSDASSQLFDLQPKDNQSSFQRIRIYFSNGVMSELMLQDVLGQQTTIVLHNSSINPAFSDTLFEFTPPEGVDVIISDQM</sequence>
<dbReference type="Pfam" id="PF03548">
    <property type="entry name" value="LolA"/>
    <property type="match status" value="1"/>
</dbReference>
<evidence type="ECO:0000256" key="2">
    <source>
        <dbReference type="ARBA" id="ARBA00007615"/>
    </source>
</evidence>
<keyword evidence="5 10" id="KW-0813">Transport</keyword>
<keyword evidence="7 10" id="KW-0574">Periplasm</keyword>
<dbReference type="Proteomes" id="UP001169862">
    <property type="component" value="Unassembled WGS sequence"/>
</dbReference>
<dbReference type="CDD" id="cd16325">
    <property type="entry name" value="LolA"/>
    <property type="match status" value="1"/>
</dbReference>
<keyword evidence="11" id="KW-0449">Lipoprotein</keyword>
<dbReference type="HAMAP" id="MF_00240">
    <property type="entry name" value="LolA"/>
    <property type="match status" value="1"/>
</dbReference>
<proteinExistence type="inferred from homology"/>
<dbReference type="Gene3D" id="2.50.20.10">
    <property type="entry name" value="Lipoprotein localisation LolA/LolB/LppX"/>
    <property type="match status" value="1"/>
</dbReference>
<evidence type="ECO:0000256" key="5">
    <source>
        <dbReference type="ARBA" id="ARBA00022448"/>
    </source>
</evidence>
<dbReference type="AlphaFoldDB" id="A0AAW7XH63"/>
<evidence type="ECO:0000256" key="1">
    <source>
        <dbReference type="ARBA" id="ARBA00004418"/>
    </source>
</evidence>
<dbReference type="GO" id="GO:0044874">
    <property type="term" value="P:lipoprotein localization to outer membrane"/>
    <property type="evidence" value="ECO:0007669"/>
    <property type="project" value="UniProtKB-UniRule"/>
</dbReference>
<evidence type="ECO:0000256" key="3">
    <source>
        <dbReference type="ARBA" id="ARBA00011245"/>
    </source>
</evidence>
<comment type="similarity">
    <text evidence="2 10">Belongs to the LolA family.</text>
</comment>
<comment type="caution">
    <text evidence="11">The sequence shown here is derived from an EMBL/GenBank/DDBJ whole genome shotgun (WGS) entry which is preliminary data.</text>
</comment>
<dbReference type="SUPFAM" id="SSF89392">
    <property type="entry name" value="Prokaryotic lipoproteins and lipoprotein localization factors"/>
    <property type="match status" value="1"/>
</dbReference>
<keyword evidence="6 10" id="KW-0732">Signal</keyword>
<comment type="subunit">
    <text evidence="3 10">Monomer.</text>
</comment>
<comment type="function">
    <text evidence="10">Participates in the translocation of lipoproteins from the inner membrane to the outer membrane. Only forms a complex with a lipoprotein if the residue after the N-terminal Cys is not an aspartate (The Asp acts as a targeting signal to indicate that the lipoprotein should stay in the inner membrane).</text>
</comment>
<dbReference type="GO" id="GO:0042597">
    <property type="term" value="C:periplasmic space"/>
    <property type="evidence" value="ECO:0007669"/>
    <property type="project" value="UniProtKB-SubCell"/>
</dbReference>
<reference evidence="11" key="1">
    <citation type="submission" date="2023-07" db="EMBL/GenBank/DDBJ databases">
        <title>Genome content predicts the carbon catabolic preferences of heterotrophic bacteria.</title>
        <authorList>
            <person name="Gralka M."/>
        </authorList>
    </citation>
    <scope>NUCLEOTIDE SEQUENCE</scope>
    <source>
        <strain evidence="11">I2M16</strain>
    </source>
</reference>
<feature type="chain" id="PRO_5043071083" description="Outer-membrane lipoprotein carrier protein" evidence="10">
    <location>
        <begin position="29"/>
        <end position="221"/>
    </location>
</feature>
<dbReference type="GO" id="GO:0042953">
    <property type="term" value="P:lipoprotein transport"/>
    <property type="evidence" value="ECO:0007669"/>
    <property type="project" value="InterPro"/>
</dbReference>
<accession>A0AAW7XH63</accession>
<evidence type="ECO:0000313" key="12">
    <source>
        <dbReference type="Proteomes" id="UP001169862"/>
    </source>
</evidence>
<name>A0AAW7XH63_9GAMM</name>
<dbReference type="InterPro" id="IPR004564">
    <property type="entry name" value="OM_lipoprot_carrier_LolA-like"/>
</dbReference>
<evidence type="ECO:0000256" key="9">
    <source>
        <dbReference type="ARBA" id="ARBA00023186"/>
    </source>
</evidence>
<dbReference type="PANTHER" id="PTHR35869:SF1">
    <property type="entry name" value="OUTER-MEMBRANE LIPOPROTEIN CARRIER PROTEIN"/>
    <property type="match status" value="1"/>
</dbReference>
<evidence type="ECO:0000256" key="8">
    <source>
        <dbReference type="ARBA" id="ARBA00022927"/>
    </source>
</evidence>
<dbReference type="InterPro" id="IPR029046">
    <property type="entry name" value="LolA/LolB/LppX"/>
</dbReference>
<keyword evidence="9 10" id="KW-0143">Chaperone</keyword>
<organism evidence="11 12">
    <name type="scientific">Neptunomonas phycophila</name>
    <dbReference type="NCBI Taxonomy" id="1572645"/>
    <lineage>
        <taxon>Bacteria</taxon>
        <taxon>Pseudomonadati</taxon>
        <taxon>Pseudomonadota</taxon>
        <taxon>Gammaproteobacteria</taxon>
        <taxon>Oceanospirillales</taxon>
        <taxon>Oceanospirillaceae</taxon>
        <taxon>Neptunomonas</taxon>
    </lineage>
</organism>
<dbReference type="InterPro" id="IPR018323">
    <property type="entry name" value="OM_lipoprot_carrier_LolA_Pbac"/>
</dbReference>
<evidence type="ECO:0000256" key="4">
    <source>
        <dbReference type="ARBA" id="ARBA00014035"/>
    </source>
</evidence>
<keyword evidence="8 10" id="KW-0653">Protein transport</keyword>
<evidence type="ECO:0000313" key="11">
    <source>
        <dbReference type="EMBL" id="MDO6452394.1"/>
    </source>
</evidence>
<dbReference type="NCBIfam" id="TIGR00547">
    <property type="entry name" value="lolA"/>
    <property type="match status" value="1"/>
</dbReference>
<evidence type="ECO:0000256" key="6">
    <source>
        <dbReference type="ARBA" id="ARBA00022729"/>
    </source>
</evidence>
<protein>
    <recommendedName>
        <fullName evidence="4 10">Outer-membrane lipoprotein carrier protein</fullName>
    </recommendedName>
</protein>
<dbReference type="EMBL" id="JAUOPG010000001">
    <property type="protein sequence ID" value="MDO6452394.1"/>
    <property type="molecule type" value="Genomic_DNA"/>
</dbReference>
<dbReference type="RefSeq" id="WP_303548396.1">
    <property type="nucleotide sequence ID" value="NZ_JAUOPG010000001.1"/>
</dbReference>
<gene>
    <name evidence="10 11" type="primary">lolA</name>
    <name evidence="11" type="ORF">Q4490_02345</name>
</gene>
<dbReference type="PANTHER" id="PTHR35869">
    <property type="entry name" value="OUTER-MEMBRANE LIPOPROTEIN CARRIER PROTEIN"/>
    <property type="match status" value="1"/>
</dbReference>